<dbReference type="InterPro" id="IPR001602">
    <property type="entry name" value="UPF0047_YjbQ-like"/>
</dbReference>
<protein>
    <submittedName>
        <fullName evidence="1">YjbQ family protein</fullName>
    </submittedName>
</protein>
<dbReference type="InterPro" id="IPR035917">
    <property type="entry name" value="YjbQ-like_sf"/>
</dbReference>
<evidence type="ECO:0000313" key="2">
    <source>
        <dbReference type="Proteomes" id="UP001211987"/>
    </source>
</evidence>
<dbReference type="Pfam" id="PF01894">
    <property type="entry name" value="YjbQ"/>
    <property type="match status" value="1"/>
</dbReference>
<dbReference type="EMBL" id="JAQLKE010000033">
    <property type="protein sequence ID" value="MDB7085192.1"/>
    <property type="molecule type" value="Genomic_DNA"/>
</dbReference>
<organism evidence="1 2">
    <name type="scientific">Thomasclavelia ramosa</name>
    <dbReference type="NCBI Taxonomy" id="1547"/>
    <lineage>
        <taxon>Bacteria</taxon>
        <taxon>Bacillati</taxon>
        <taxon>Bacillota</taxon>
        <taxon>Erysipelotrichia</taxon>
        <taxon>Erysipelotrichales</taxon>
        <taxon>Coprobacillaceae</taxon>
        <taxon>Thomasclavelia</taxon>
    </lineage>
</organism>
<comment type="caution">
    <text evidence="1">The sequence shown here is derived from an EMBL/GenBank/DDBJ whole genome shotgun (WGS) entry which is preliminary data.</text>
</comment>
<dbReference type="RefSeq" id="WP_008792885.1">
    <property type="nucleotide sequence ID" value="NZ_AP031443.1"/>
</dbReference>
<gene>
    <name evidence="1" type="ORF">PM738_15400</name>
</gene>
<dbReference type="Proteomes" id="UP001211987">
    <property type="component" value="Unassembled WGS sequence"/>
</dbReference>
<dbReference type="Gene3D" id="2.60.120.460">
    <property type="entry name" value="YjbQ-like"/>
    <property type="match status" value="1"/>
</dbReference>
<dbReference type="AlphaFoldDB" id="A0A9Q7HPX1"/>
<reference evidence="1" key="1">
    <citation type="submission" date="2023-01" db="EMBL/GenBank/DDBJ databases">
        <title>Human gut microbiome strain richness.</title>
        <authorList>
            <person name="Chen-Liaw A."/>
        </authorList>
    </citation>
    <scope>NUCLEOTIDE SEQUENCE</scope>
    <source>
        <strain evidence="1">1001217st2_G6_1001217B_191108</strain>
    </source>
</reference>
<name>A0A9Q7HPX1_9FIRM</name>
<dbReference type="SUPFAM" id="SSF111038">
    <property type="entry name" value="YjbQ-like"/>
    <property type="match status" value="1"/>
</dbReference>
<accession>A0A9Q7HPX1</accession>
<evidence type="ECO:0000313" key="1">
    <source>
        <dbReference type="EMBL" id="MDB7085192.1"/>
    </source>
</evidence>
<sequence>MNIYHDDIVLQTVIGRPSYHDIKQHLIDFVKKSNIKDGLITVSSAHTTCSLYFDETMHDTNFYGDEYLQVDINNTLDRLVPKMTSENQYNSPGPKHIEFGLSLSDSNYPAEKWTMLNTDAHIRSSVFGSPSLTFIIRDGNILLGTLGRVYFVDWDQLRERTRIINVMILGE</sequence>
<proteinExistence type="predicted"/>